<keyword evidence="3" id="KW-0804">Transcription</keyword>
<dbReference type="EMBL" id="JAVCQK010000036">
    <property type="protein sequence ID" value="MFH7518798.1"/>
    <property type="molecule type" value="Genomic_DNA"/>
</dbReference>
<dbReference type="InterPro" id="IPR001647">
    <property type="entry name" value="HTH_TetR"/>
</dbReference>
<reference evidence="7 9" key="2">
    <citation type="submission" date="2023-08" db="EMBL/GenBank/DDBJ databases">
        <title>Genomic and mutational analysis of Pseudomonas syringae pv. tagetis EB037 pathogenicity on sunflower.</title>
        <authorList>
            <person name="Maul J.E."/>
        </authorList>
    </citation>
    <scope>NUCLEOTIDE SEQUENCE [LARGE SCALE GENOMIC DNA]</scope>
    <source>
        <strain evidence="7 9">EB037_T1</strain>
    </source>
</reference>
<evidence type="ECO:0000313" key="7">
    <source>
        <dbReference type="EMBL" id="MFH7518798.1"/>
    </source>
</evidence>
<dbReference type="Proteomes" id="UP001610657">
    <property type="component" value="Unassembled WGS sequence"/>
</dbReference>
<name>A0A0Q0CD05_9PSED</name>
<evidence type="ECO:0000256" key="1">
    <source>
        <dbReference type="ARBA" id="ARBA00023015"/>
    </source>
</evidence>
<dbReference type="Pfam" id="PF00440">
    <property type="entry name" value="TetR_N"/>
    <property type="match status" value="1"/>
</dbReference>
<reference evidence="6 8" key="1">
    <citation type="submission" date="2015-09" db="EMBL/GenBank/DDBJ databases">
        <title>Genome announcement of multiple Pseudomonas syringae strains.</title>
        <authorList>
            <person name="Thakur S."/>
            <person name="Wang P.W."/>
            <person name="Gong Y."/>
            <person name="Weir B.S."/>
            <person name="Guttman D.S."/>
        </authorList>
    </citation>
    <scope>NUCLEOTIDE SEQUENCE [LARGE SCALE GENOMIC DNA]</scope>
    <source>
        <strain evidence="6 8">ICMP4091</strain>
    </source>
</reference>
<evidence type="ECO:0000313" key="6">
    <source>
        <dbReference type="EMBL" id="KPY89805.1"/>
    </source>
</evidence>
<evidence type="ECO:0000256" key="4">
    <source>
        <dbReference type="PROSITE-ProRule" id="PRU00335"/>
    </source>
</evidence>
<dbReference type="Proteomes" id="UP000050474">
    <property type="component" value="Unassembled WGS sequence"/>
</dbReference>
<keyword evidence="9" id="KW-1185">Reference proteome</keyword>
<dbReference type="GO" id="GO:0003677">
    <property type="term" value="F:DNA binding"/>
    <property type="evidence" value="ECO:0007669"/>
    <property type="project" value="UniProtKB-UniRule"/>
</dbReference>
<dbReference type="InterPro" id="IPR036271">
    <property type="entry name" value="Tet_transcr_reg_TetR-rel_C_sf"/>
</dbReference>
<proteinExistence type="predicted"/>
<keyword evidence="2 4" id="KW-0238">DNA-binding</keyword>
<dbReference type="RefSeq" id="WP_054985607.1">
    <property type="nucleotide sequence ID" value="NZ_CP092923.1"/>
</dbReference>
<dbReference type="SUPFAM" id="SSF46689">
    <property type="entry name" value="Homeodomain-like"/>
    <property type="match status" value="1"/>
</dbReference>
<dbReference type="PROSITE" id="PS01081">
    <property type="entry name" value="HTH_TETR_1"/>
    <property type="match status" value="1"/>
</dbReference>
<dbReference type="GeneID" id="96221614"/>
<organism evidence="6 8">
    <name type="scientific">Pseudomonas syringae pv. tagetis</name>
    <dbReference type="NCBI Taxonomy" id="129140"/>
    <lineage>
        <taxon>Bacteria</taxon>
        <taxon>Pseudomonadati</taxon>
        <taxon>Pseudomonadota</taxon>
        <taxon>Gammaproteobacteria</taxon>
        <taxon>Pseudomonadales</taxon>
        <taxon>Pseudomonadaceae</taxon>
        <taxon>Pseudomonas</taxon>
    </lineage>
</organism>
<sequence>MRYPASQTAERHGKILQEASRLFRAKGMVGASIAEVMKASGLTHGAFYAHFKSKDALACASLEHAMDQLAERLDQITGASETPKTAFLAHYLSQWHRDHPEEGCPMPTLAVEVSREPKMRPTFTKRLKGMIQSFSENLPWRQDSAAEDQAICFVAAMVGALVLSRAVEDPELSDKILLATQNELSRS</sequence>
<dbReference type="PATRIC" id="fig|129140.3.peg.1057"/>
<dbReference type="Gene3D" id="1.10.10.60">
    <property type="entry name" value="Homeodomain-like"/>
    <property type="match status" value="1"/>
</dbReference>
<dbReference type="SUPFAM" id="SSF48498">
    <property type="entry name" value="Tetracyclin repressor-like, C-terminal domain"/>
    <property type="match status" value="1"/>
</dbReference>
<evidence type="ECO:0000256" key="3">
    <source>
        <dbReference type="ARBA" id="ARBA00023163"/>
    </source>
</evidence>
<dbReference type="InterPro" id="IPR009057">
    <property type="entry name" value="Homeodomain-like_sf"/>
</dbReference>
<evidence type="ECO:0000256" key="2">
    <source>
        <dbReference type="ARBA" id="ARBA00023125"/>
    </source>
</evidence>
<dbReference type="PANTHER" id="PTHR47506">
    <property type="entry name" value="TRANSCRIPTIONAL REGULATORY PROTEIN"/>
    <property type="match status" value="1"/>
</dbReference>
<dbReference type="PRINTS" id="PR00455">
    <property type="entry name" value="HTHTETR"/>
</dbReference>
<dbReference type="InterPro" id="IPR023772">
    <property type="entry name" value="DNA-bd_HTH_TetR-type_CS"/>
</dbReference>
<evidence type="ECO:0000313" key="9">
    <source>
        <dbReference type="Proteomes" id="UP001610657"/>
    </source>
</evidence>
<accession>A0A0Q0CD05</accession>
<dbReference type="PANTHER" id="PTHR47506:SF7">
    <property type="entry name" value="TRANSCRIPTIONAL REGULATORY PROTEIN"/>
    <property type="match status" value="1"/>
</dbReference>
<evidence type="ECO:0000259" key="5">
    <source>
        <dbReference type="PROSITE" id="PS50977"/>
    </source>
</evidence>
<dbReference type="STRING" id="129140.ALO44_00782"/>
<comment type="caution">
    <text evidence="6">The sequence shown here is derived from an EMBL/GenBank/DDBJ whole genome shotgun (WGS) entry which is preliminary data.</text>
</comment>
<dbReference type="Gene3D" id="1.10.357.10">
    <property type="entry name" value="Tetracycline Repressor, domain 2"/>
    <property type="match status" value="1"/>
</dbReference>
<dbReference type="EMBL" id="LJRM01000017">
    <property type="protein sequence ID" value="KPY89805.1"/>
    <property type="molecule type" value="Genomic_DNA"/>
</dbReference>
<feature type="DNA-binding region" description="H-T-H motif" evidence="4">
    <location>
        <begin position="32"/>
        <end position="51"/>
    </location>
</feature>
<keyword evidence="1" id="KW-0805">Transcription regulation</keyword>
<gene>
    <name evidence="6" type="ORF">ALO44_00782</name>
    <name evidence="7" type="ORF">RA271_26995</name>
</gene>
<feature type="domain" description="HTH tetR-type" evidence="5">
    <location>
        <begin position="9"/>
        <end position="69"/>
    </location>
</feature>
<dbReference type="PROSITE" id="PS50977">
    <property type="entry name" value="HTH_TETR_2"/>
    <property type="match status" value="1"/>
</dbReference>
<dbReference type="AlphaFoldDB" id="A0A0Q0CD05"/>
<protein>
    <submittedName>
        <fullName evidence="6 7">Transcriptional regulator</fullName>
    </submittedName>
</protein>
<evidence type="ECO:0000313" key="8">
    <source>
        <dbReference type="Proteomes" id="UP000050474"/>
    </source>
</evidence>